<reference evidence="2" key="1">
    <citation type="journal article" date="2008" name="Nat. Genet.">
        <title>The Pristionchus pacificus genome provides a unique perspective on nematode lifestyle and parasitism.</title>
        <authorList>
            <person name="Dieterich C."/>
            <person name="Clifton S.W."/>
            <person name="Schuster L.N."/>
            <person name="Chinwalla A."/>
            <person name="Delehaunty K."/>
            <person name="Dinkelacker I."/>
            <person name="Fulton L."/>
            <person name="Fulton R."/>
            <person name="Godfrey J."/>
            <person name="Minx P."/>
            <person name="Mitreva M."/>
            <person name="Roeseler W."/>
            <person name="Tian H."/>
            <person name="Witte H."/>
            <person name="Yang S.P."/>
            <person name="Wilson R.K."/>
            <person name="Sommer R.J."/>
        </authorList>
    </citation>
    <scope>NUCLEOTIDE SEQUENCE [LARGE SCALE GENOMIC DNA]</scope>
    <source>
        <strain evidence="2">PS312</strain>
    </source>
</reference>
<gene>
    <name evidence="1" type="primary">WBGene00273290</name>
</gene>
<name>A0A2A6C731_PRIPA</name>
<organism evidence="1 2">
    <name type="scientific">Pristionchus pacificus</name>
    <name type="common">Parasitic nematode worm</name>
    <dbReference type="NCBI Taxonomy" id="54126"/>
    <lineage>
        <taxon>Eukaryota</taxon>
        <taxon>Metazoa</taxon>
        <taxon>Ecdysozoa</taxon>
        <taxon>Nematoda</taxon>
        <taxon>Chromadorea</taxon>
        <taxon>Rhabditida</taxon>
        <taxon>Rhabditina</taxon>
        <taxon>Diplogasteromorpha</taxon>
        <taxon>Diplogasteroidea</taxon>
        <taxon>Neodiplogasteridae</taxon>
        <taxon>Pristionchus</taxon>
    </lineage>
</organism>
<sequence length="72" mass="8078">MSSTSDIKISRDEYDLMHDLNMHSGLSFASSTYDIVHKDFDNDFADLFVPLVEEMKAACPSMTAPFSGLKKK</sequence>
<evidence type="ECO:0000313" key="1">
    <source>
        <dbReference type="EnsemblMetazoa" id="PPA34921.1"/>
    </source>
</evidence>
<keyword evidence="2" id="KW-1185">Reference proteome</keyword>
<reference evidence="1" key="2">
    <citation type="submission" date="2022-06" db="UniProtKB">
        <authorList>
            <consortium name="EnsemblMetazoa"/>
        </authorList>
    </citation>
    <scope>IDENTIFICATION</scope>
    <source>
        <strain evidence="1">PS312</strain>
    </source>
</reference>
<dbReference type="Proteomes" id="UP000005239">
    <property type="component" value="Unassembled WGS sequence"/>
</dbReference>
<evidence type="ECO:0000313" key="2">
    <source>
        <dbReference type="Proteomes" id="UP000005239"/>
    </source>
</evidence>
<protein>
    <submittedName>
        <fullName evidence="1">Uncharacterized protein</fullName>
    </submittedName>
</protein>
<proteinExistence type="predicted"/>
<dbReference type="AlphaFoldDB" id="A0A2A6C731"/>
<accession>A0A8R1YLI5</accession>
<dbReference type="EnsemblMetazoa" id="PPA34921.1">
    <property type="protein sequence ID" value="PPA34921.1"/>
    <property type="gene ID" value="WBGene00273290"/>
</dbReference>
<accession>A0A2A6C731</accession>